<dbReference type="InterPro" id="IPR027417">
    <property type="entry name" value="P-loop_NTPase"/>
</dbReference>
<dbReference type="EMBL" id="LT594324">
    <property type="protein sequence ID" value="SBT53869.1"/>
    <property type="molecule type" value="Genomic_DNA"/>
</dbReference>
<name>A0A1A9ACK8_9ACTN</name>
<keyword evidence="2" id="KW-1185">Reference proteome</keyword>
<organism evidence="1 2">
    <name type="scientific">Micromonospora narathiwatensis</name>
    <dbReference type="NCBI Taxonomy" id="299146"/>
    <lineage>
        <taxon>Bacteria</taxon>
        <taxon>Bacillati</taxon>
        <taxon>Actinomycetota</taxon>
        <taxon>Actinomycetes</taxon>
        <taxon>Micromonosporales</taxon>
        <taxon>Micromonosporaceae</taxon>
        <taxon>Micromonospora</taxon>
    </lineage>
</organism>
<evidence type="ECO:0008006" key="3">
    <source>
        <dbReference type="Google" id="ProtNLM"/>
    </source>
</evidence>
<reference evidence="1 2" key="1">
    <citation type="submission" date="2016-06" db="EMBL/GenBank/DDBJ databases">
        <authorList>
            <person name="Kjaerup R.B."/>
            <person name="Dalgaard T.S."/>
            <person name="Juul-Madsen H.R."/>
        </authorList>
    </citation>
    <scope>NUCLEOTIDE SEQUENCE [LARGE SCALE GENOMIC DNA]</scope>
    <source>
        <strain evidence="1 2">DSM 45248</strain>
    </source>
</reference>
<dbReference type="InterPro" id="IPR036390">
    <property type="entry name" value="WH_DNA-bd_sf"/>
</dbReference>
<dbReference type="OrthoDB" id="9813134at2"/>
<dbReference type="Proteomes" id="UP000198765">
    <property type="component" value="Chromosome I"/>
</dbReference>
<dbReference type="RefSeq" id="WP_091200282.1">
    <property type="nucleotide sequence ID" value="NZ_LT594324.1"/>
</dbReference>
<dbReference type="SUPFAM" id="SSF46785">
    <property type="entry name" value="Winged helix' DNA-binding domain"/>
    <property type="match status" value="1"/>
</dbReference>
<dbReference type="AlphaFoldDB" id="A0A1A9ACK8"/>
<accession>A0A1A9ACK8</accession>
<dbReference type="PANTHER" id="PTHR34704">
    <property type="entry name" value="ATPASE"/>
    <property type="match status" value="1"/>
</dbReference>
<evidence type="ECO:0000313" key="1">
    <source>
        <dbReference type="EMBL" id="SBT53869.1"/>
    </source>
</evidence>
<gene>
    <name evidence="1" type="ORF">GA0070621_5036</name>
</gene>
<dbReference type="PATRIC" id="fig|299146.4.peg.5195"/>
<dbReference type="SUPFAM" id="SSF52540">
    <property type="entry name" value="P-loop containing nucleoside triphosphate hydrolases"/>
    <property type="match status" value="1"/>
</dbReference>
<proteinExistence type="predicted"/>
<protein>
    <recommendedName>
        <fullName evidence="3">ATPase</fullName>
    </recommendedName>
</protein>
<dbReference type="PANTHER" id="PTHR34704:SF2">
    <property type="entry name" value="ATPASE"/>
    <property type="match status" value="1"/>
</dbReference>
<sequence length="508" mass="55548">MIQPSKPKGIFDRDVEWAELTQFAADERPGATLGVVSGRRRQGKTLLLYELARATEGFYFGATEATAAESLRRLGEALGAYTGAPGPLQLAGWGAAVDALLALGREGPVTVVIDEFPYLVRAARDLPSIIQHALTPGRPERTQSRTRLLLCGSALSFMGGLLAGSAPLRGRAGLELPVQPLDYRAAAMFWGIEDPLLAVKVFSIVGGTPAYRREYVQDDAPDGPEDFDRWVVRAVLNPARPLFREARYLLAEDPDLRDAALYHSVLAAVAEGNASRGGIAGYIGRKATDLQHPLTVLEDAGLLVREPDPFRSGRSSYRITEPLITFYQAVMRPAWTALEQRRGGDVWRRSKRRYTSAVLGPRFEEIVRQWTIRFADLDVFDGVVAEASAATVTDPSTRTSHELDLVALGEPPLGDGPRPLLAIGEVKWGRRMGQADLERLRRVRELLLRRPGFDTTRTRLLLASAEGFTEDLITSVATRPDVILVDPGVLYGVEDGFSTSLPGLGWQG</sequence>
<dbReference type="Gene3D" id="3.40.50.300">
    <property type="entry name" value="P-loop containing nucleotide triphosphate hydrolases"/>
    <property type="match status" value="1"/>
</dbReference>
<evidence type="ECO:0000313" key="2">
    <source>
        <dbReference type="Proteomes" id="UP000198765"/>
    </source>
</evidence>